<evidence type="ECO:0000313" key="13">
    <source>
        <dbReference type="EMBL" id="CBH97109.1"/>
    </source>
</evidence>
<comment type="subcellular location">
    <subcellularLocation>
        <location evidence="1">Cell inner membrane</location>
        <topology evidence="1">Single-pass membrane protein</topology>
    </subcellularLocation>
</comment>
<proteinExistence type="inferred from homology"/>
<evidence type="ECO:0000256" key="8">
    <source>
        <dbReference type="ARBA" id="ARBA00023136"/>
    </source>
</evidence>
<dbReference type="Gene3D" id="1.10.287.470">
    <property type="entry name" value="Helix hairpin bin"/>
    <property type="match status" value="1"/>
</dbReference>
<dbReference type="InterPro" id="IPR050739">
    <property type="entry name" value="MFP"/>
</dbReference>
<keyword evidence="8 10" id="KW-0472">Membrane</keyword>
<evidence type="ECO:0000256" key="10">
    <source>
        <dbReference type="SAM" id="Phobius"/>
    </source>
</evidence>
<feature type="domain" description="CyaD-like alpha-helical hairpin" evidence="11">
    <location>
        <begin position="135"/>
        <end position="329"/>
    </location>
</feature>
<dbReference type="InterPro" id="IPR059040">
    <property type="entry name" value="HH_CyaD-like"/>
</dbReference>
<evidence type="ECO:0000256" key="7">
    <source>
        <dbReference type="ARBA" id="ARBA00022989"/>
    </source>
</evidence>
<dbReference type="Gene3D" id="2.40.30.170">
    <property type="match status" value="1"/>
</dbReference>
<keyword evidence="9" id="KW-0175">Coiled coil</keyword>
<gene>
    <name evidence="13" type="ORF">CARN2_2581</name>
</gene>
<comment type="similarity">
    <text evidence="2">Belongs to the membrane fusion protein (MFP) (TC 8.A.1) family.</text>
</comment>
<protein>
    <submittedName>
        <fullName evidence="13">Type I secretion membrane fusion protein, HlyD family</fullName>
    </submittedName>
</protein>
<evidence type="ECO:0000256" key="4">
    <source>
        <dbReference type="ARBA" id="ARBA00022475"/>
    </source>
</evidence>
<feature type="coiled-coil region" evidence="9">
    <location>
        <begin position="299"/>
        <end position="333"/>
    </location>
</feature>
<dbReference type="Pfam" id="PF25988">
    <property type="entry name" value="HH_CyaD"/>
    <property type="match status" value="1"/>
</dbReference>
<evidence type="ECO:0000256" key="5">
    <source>
        <dbReference type="ARBA" id="ARBA00022519"/>
    </source>
</evidence>
<feature type="coiled-coil region" evidence="9">
    <location>
        <begin position="143"/>
        <end position="217"/>
    </location>
</feature>
<name>E6PQA5_9ZZZZ</name>
<evidence type="ECO:0000256" key="3">
    <source>
        <dbReference type="ARBA" id="ARBA00022448"/>
    </source>
</evidence>
<dbReference type="GO" id="GO:0015031">
    <property type="term" value="P:protein transport"/>
    <property type="evidence" value="ECO:0007669"/>
    <property type="project" value="InterPro"/>
</dbReference>
<evidence type="ECO:0000259" key="12">
    <source>
        <dbReference type="Pfam" id="PF26002"/>
    </source>
</evidence>
<feature type="transmembrane region" description="Helical" evidence="10">
    <location>
        <begin position="70"/>
        <end position="90"/>
    </location>
</feature>
<dbReference type="PANTHER" id="PTHR30386">
    <property type="entry name" value="MEMBRANE FUSION SUBUNIT OF EMRAB-TOLC MULTIDRUG EFFLUX PUMP"/>
    <property type="match status" value="1"/>
</dbReference>
<dbReference type="PANTHER" id="PTHR30386:SF26">
    <property type="entry name" value="TRANSPORT PROTEIN COMB"/>
    <property type="match status" value="1"/>
</dbReference>
<dbReference type="EMBL" id="CABM01000042">
    <property type="protein sequence ID" value="CBH97109.1"/>
    <property type="molecule type" value="Genomic_DNA"/>
</dbReference>
<accession>E6PQA5</accession>
<keyword evidence="6 10" id="KW-0812">Transmembrane</keyword>
<dbReference type="InterPro" id="IPR010129">
    <property type="entry name" value="T1SS_HlyD"/>
</dbReference>
<evidence type="ECO:0000256" key="1">
    <source>
        <dbReference type="ARBA" id="ARBA00004377"/>
    </source>
</evidence>
<keyword evidence="7 10" id="KW-1133">Transmembrane helix</keyword>
<evidence type="ECO:0000256" key="9">
    <source>
        <dbReference type="SAM" id="Coils"/>
    </source>
</evidence>
<organism evidence="13">
    <name type="scientific">mine drainage metagenome</name>
    <dbReference type="NCBI Taxonomy" id="410659"/>
    <lineage>
        <taxon>unclassified sequences</taxon>
        <taxon>metagenomes</taxon>
        <taxon>ecological metagenomes</taxon>
    </lineage>
</organism>
<sequence>MTMPQRPRPLRWLAFQDLLRRYTQVFRASWQMRHELSGPQRHAHELAFLPAHLELVETPVHPAPKWTARLIVLFAALTVLWAIVGNINVVTTAQGKLVPEGQVKVVQSMDTGTVYSILVRDGQQVRAGQPLIELDATQAGADLDKARAALQDAELTAARAQALLAAQNTQRPPNVVAVTGASVEDQSESRHLADAQYAELQEKLAAQQAELLHRQDEWLSTQQVIAKLQQTAPLAAQVAQSYAALVKNNFVARQDYLQKEQDSINQTGELAAQRSQALALQAAVTQQQRDISTTVAQFRREQLDQLNKAQEQEQQARQNLAKAQQRATRLVLRAPVSGTVQQLSIFTVGGVVSQAKPLMEIVPDDTLEVEAKVSNKDIGFVRAGQNAAVKLETFSFTRYGDLHGTVRLVSNDAETTKKQTLVFPVRIHLDANRMWVDGHWVQLSPGMAVTVDIKTGRRSVADYFLSPLMKTAEESLHER</sequence>
<reference evidence="13" key="1">
    <citation type="submission" date="2009-10" db="EMBL/GenBank/DDBJ databases">
        <title>Diversity of trophic interactions inside an arsenic-rich microbial ecosystem.</title>
        <authorList>
            <person name="Bertin P.N."/>
            <person name="Heinrich-Salmeron A."/>
            <person name="Pelletier E."/>
            <person name="Goulhen-Chollet F."/>
            <person name="Arsene-Ploetze F."/>
            <person name="Gallien S."/>
            <person name="Calteau A."/>
            <person name="Vallenet D."/>
            <person name="Casiot C."/>
            <person name="Chane-Woon-Ming B."/>
            <person name="Giloteaux L."/>
            <person name="Barakat M."/>
            <person name="Bonnefoy V."/>
            <person name="Bruneel O."/>
            <person name="Chandler M."/>
            <person name="Cleiss J."/>
            <person name="Duran R."/>
            <person name="Elbaz-Poulichet F."/>
            <person name="Fonknechten N."/>
            <person name="Lauga B."/>
            <person name="Mornico D."/>
            <person name="Ortet P."/>
            <person name="Schaeffer C."/>
            <person name="Siguier P."/>
            <person name="Alexander Thil Smith A."/>
            <person name="Van Dorsselaer A."/>
            <person name="Weissenbach J."/>
            <person name="Medigue C."/>
            <person name="Le Paslier D."/>
        </authorList>
    </citation>
    <scope>NUCLEOTIDE SEQUENCE</scope>
</reference>
<comment type="caution">
    <text evidence="13">The sequence shown here is derived from an EMBL/GenBank/DDBJ whole genome shotgun (WGS) entry which is preliminary data.</text>
</comment>
<evidence type="ECO:0000259" key="11">
    <source>
        <dbReference type="Pfam" id="PF25988"/>
    </source>
</evidence>
<evidence type="ECO:0000256" key="2">
    <source>
        <dbReference type="ARBA" id="ARBA00009477"/>
    </source>
</evidence>
<dbReference type="NCBIfam" id="TIGR01843">
    <property type="entry name" value="type_I_hlyD"/>
    <property type="match status" value="1"/>
</dbReference>
<keyword evidence="4" id="KW-1003">Cell membrane</keyword>
<keyword evidence="3" id="KW-0813">Transport</keyword>
<dbReference type="InterPro" id="IPR058982">
    <property type="entry name" value="Beta-barrel_AprE"/>
</dbReference>
<dbReference type="Gene3D" id="2.40.50.100">
    <property type="match status" value="1"/>
</dbReference>
<evidence type="ECO:0000256" key="6">
    <source>
        <dbReference type="ARBA" id="ARBA00022692"/>
    </source>
</evidence>
<dbReference type="AlphaFoldDB" id="E6PQA5"/>
<dbReference type="PRINTS" id="PR01490">
    <property type="entry name" value="RTXTOXIND"/>
</dbReference>
<dbReference type="SUPFAM" id="SSF111369">
    <property type="entry name" value="HlyD-like secretion proteins"/>
    <property type="match status" value="2"/>
</dbReference>
<feature type="domain" description="AprE-like beta-barrel" evidence="12">
    <location>
        <begin position="367"/>
        <end position="456"/>
    </location>
</feature>
<dbReference type="Pfam" id="PF26002">
    <property type="entry name" value="Beta-barrel_AprE"/>
    <property type="match status" value="1"/>
</dbReference>
<keyword evidence="5" id="KW-0997">Cell inner membrane</keyword>
<dbReference type="GO" id="GO:0005886">
    <property type="term" value="C:plasma membrane"/>
    <property type="evidence" value="ECO:0007669"/>
    <property type="project" value="UniProtKB-SubCell"/>
</dbReference>